<name>A0A838XSL8_9ACTN</name>
<feature type="transmembrane region" description="Helical" evidence="1">
    <location>
        <begin position="84"/>
        <end position="108"/>
    </location>
</feature>
<keyword evidence="1" id="KW-1133">Transmembrane helix</keyword>
<dbReference type="AlphaFoldDB" id="A0A838XSL8"/>
<protein>
    <submittedName>
        <fullName evidence="2">Uncharacterized protein</fullName>
    </submittedName>
</protein>
<keyword evidence="1" id="KW-0812">Transmembrane</keyword>
<feature type="transmembrane region" description="Helical" evidence="1">
    <location>
        <begin position="59"/>
        <end position="78"/>
    </location>
</feature>
<dbReference type="EMBL" id="JACEOG010000002">
    <property type="protein sequence ID" value="MBA4610013.1"/>
    <property type="molecule type" value="Genomic_DNA"/>
</dbReference>
<evidence type="ECO:0000313" key="2">
    <source>
        <dbReference type="EMBL" id="MBA4610013.1"/>
    </source>
</evidence>
<organism evidence="2 3">
    <name type="scientific">Aeromicrobium phoceense</name>
    <dbReference type="NCBI Taxonomy" id="2754045"/>
    <lineage>
        <taxon>Bacteria</taxon>
        <taxon>Bacillati</taxon>
        <taxon>Actinomycetota</taxon>
        <taxon>Actinomycetes</taxon>
        <taxon>Propionibacteriales</taxon>
        <taxon>Nocardioidaceae</taxon>
        <taxon>Aeromicrobium</taxon>
    </lineage>
</organism>
<feature type="transmembrane region" description="Helical" evidence="1">
    <location>
        <begin position="129"/>
        <end position="158"/>
    </location>
</feature>
<keyword evidence="1" id="KW-0472">Membrane</keyword>
<gene>
    <name evidence="2" type="ORF">H1W00_16155</name>
</gene>
<reference evidence="2 3" key="1">
    <citation type="submission" date="2020-07" db="EMBL/GenBank/DDBJ databases">
        <title>Draft genome and description of Aeromicrobium phoceense strain Marseille-Q0843 isolated from healthy skin swab.</title>
        <authorList>
            <person name="Boxberger M."/>
            <person name="La Scola B."/>
        </authorList>
    </citation>
    <scope>NUCLEOTIDE SEQUENCE [LARGE SCALE GENOMIC DNA]</scope>
    <source>
        <strain evidence="2 3">Marseille-Q0843</strain>
    </source>
</reference>
<accession>A0A838XSL8</accession>
<proteinExistence type="predicted"/>
<evidence type="ECO:0000256" key="1">
    <source>
        <dbReference type="SAM" id="Phobius"/>
    </source>
</evidence>
<comment type="caution">
    <text evidence="2">The sequence shown here is derived from an EMBL/GenBank/DDBJ whole genome shotgun (WGS) entry which is preliminary data.</text>
</comment>
<evidence type="ECO:0000313" key="3">
    <source>
        <dbReference type="Proteomes" id="UP000550354"/>
    </source>
</evidence>
<dbReference type="RefSeq" id="WP_181756819.1">
    <property type="nucleotide sequence ID" value="NZ_JACEOG010000002.1"/>
</dbReference>
<feature type="transmembrane region" description="Helical" evidence="1">
    <location>
        <begin position="12"/>
        <end position="38"/>
    </location>
</feature>
<dbReference type="Proteomes" id="UP000550354">
    <property type="component" value="Unassembled WGS sequence"/>
</dbReference>
<sequence length="179" mass="18530">MGVAVAGDDSSSFGSVLVFFVLGLALSIALSVLNAVGMRGALDATEGRDFDLSNALSRIDVPQVIVLSLILSLIGNLGSLFPGFLGGILSLVGLVLTFLTYFAMTFLVDRGISAIDSLKASVDLIRGNLGNSILLALLACVVILIGACLCLLGLFVAYPVVTIATAYAYKKFQNQPVAA</sequence>
<keyword evidence="3" id="KW-1185">Reference proteome</keyword>